<dbReference type="AlphaFoldDB" id="A0A8B9WX41"/>
<reference evidence="1" key="3">
    <citation type="submission" date="2025-09" db="UniProtKB">
        <authorList>
            <consortium name="Ensembl"/>
        </authorList>
    </citation>
    <scope>IDENTIFICATION</scope>
</reference>
<proteinExistence type="predicted"/>
<organism evidence="1 2">
    <name type="scientific">Bos mutus grunniens</name>
    <name type="common">Wild yak</name>
    <name type="synonym">Bos grunniens</name>
    <dbReference type="NCBI Taxonomy" id="30521"/>
    <lineage>
        <taxon>Eukaryota</taxon>
        <taxon>Metazoa</taxon>
        <taxon>Chordata</taxon>
        <taxon>Craniata</taxon>
        <taxon>Vertebrata</taxon>
        <taxon>Euteleostomi</taxon>
        <taxon>Mammalia</taxon>
        <taxon>Eutheria</taxon>
        <taxon>Laurasiatheria</taxon>
        <taxon>Artiodactyla</taxon>
        <taxon>Ruminantia</taxon>
        <taxon>Pecora</taxon>
        <taxon>Bovidae</taxon>
        <taxon>Bovinae</taxon>
        <taxon>Bos</taxon>
    </lineage>
</organism>
<evidence type="ECO:0000313" key="2">
    <source>
        <dbReference type="Proteomes" id="UP000694520"/>
    </source>
</evidence>
<sequence>MNQFNGQSISCKAFFFFFDKENFRMKCLVILWTVGRERKFKCRHWRFFLAVLKTCWGKAHSSFFPHMEVIIHALYEFHKNIWKSMWLVNLWVIIQTKY</sequence>
<dbReference type="Proteomes" id="UP000694520">
    <property type="component" value="Chromosome 17"/>
</dbReference>
<accession>A0A8B9WX41</accession>
<keyword evidence="2" id="KW-1185">Reference proteome</keyword>
<protein>
    <submittedName>
        <fullName evidence="1">Uncharacterized protein</fullName>
    </submittedName>
</protein>
<dbReference type="GeneTree" id="ENSGT00910000147163"/>
<evidence type="ECO:0000313" key="1">
    <source>
        <dbReference type="Ensembl" id="ENSBGRP00000013142.1"/>
    </source>
</evidence>
<name>A0A8B9WX41_BOSMU</name>
<reference evidence="1" key="1">
    <citation type="submission" date="2019-05" db="EMBL/GenBank/DDBJ databases">
        <authorList>
            <person name="Zhang S."/>
            <person name="Liu J."/>
        </authorList>
    </citation>
    <scope>NUCLEOTIDE SEQUENCE [LARGE SCALE GENOMIC DNA]</scope>
</reference>
<dbReference type="Ensembl" id="ENSBGRT00000015162.1">
    <property type="protein sequence ID" value="ENSBGRP00000013142.1"/>
    <property type="gene ID" value="ENSBGRG00000008307.1"/>
</dbReference>
<reference evidence="1" key="2">
    <citation type="submission" date="2025-08" db="UniProtKB">
        <authorList>
            <consortium name="Ensembl"/>
        </authorList>
    </citation>
    <scope>IDENTIFICATION</scope>
</reference>